<name>A0ABW5QTM7_9BACL</name>
<evidence type="ECO:0000313" key="2">
    <source>
        <dbReference type="Proteomes" id="UP001597493"/>
    </source>
</evidence>
<dbReference type="Pfam" id="PF05135">
    <property type="entry name" value="Phage_connect_1"/>
    <property type="match status" value="1"/>
</dbReference>
<gene>
    <name evidence="1" type="ORF">ACFSW5_04125</name>
</gene>
<reference evidence="2" key="1">
    <citation type="journal article" date="2019" name="Int. J. Syst. Evol. Microbiol.">
        <title>The Global Catalogue of Microorganisms (GCM) 10K type strain sequencing project: providing services to taxonomists for standard genome sequencing and annotation.</title>
        <authorList>
            <consortium name="The Broad Institute Genomics Platform"/>
            <consortium name="The Broad Institute Genome Sequencing Center for Infectious Disease"/>
            <person name="Wu L."/>
            <person name="Ma J."/>
        </authorList>
    </citation>
    <scope>NUCLEOTIDE SEQUENCE [LARGE SCALE GENOMIC DNA]</scope>
    <source>
        <strain evidence="2">TISTR 1827</strain>
    </source>
</reference>
<dbReference type="EMBL" id="JBHUMY010000004">
    <property type="protein sequence ID" value="MFD2659450.1"/>
    <property type="molecule type" value="Genomic_DNA"/>
</dbReference>
<sequence>MTQLEKLKLMIPELSGTTDQDEALQLLLDDVLSDLLTWTNRTTLPAALEPTQRQIAVIRFNMQGIEGQTSHGEGGVSRSFDELPLPIRQTIGQYRLVKLVRLNAAT</sequence>
<protein>
    <submittedName>
        <fullName evidence="1">Phage head-tail connector protein</fullName>
    </submittedName>
</protein>
<accession>A0ABW5QTM7</accession>
<dbReference type="InterPro" id="IPR053746">
    <property type="entry name" value="Viral_HT_Connector_Assembly"/>
</dbReference>
<dbReference type="Gene3D" id="1.10.246.150">
    <property type="match status" value="1"/>
</dbReference>
<keyword evidence="2" id="KW-1185">Reference proteome</keyword>
<dbReference type="RefSeq" id="WP_379270144.1">
    <property type="nucleotide sequence ID" value="NZ_JBHUGT010000020.1"/>
</dbReference>
<comment type="caution">
    <text evidence="1">The sequence shown here is derived from an EMBL/GenBank/DDBJ whole genome shotgun (WGS) entry which is preliminary data.</text>
</comment>
<organism evidence="1 2">
    <name type="scientific">Paenibacillus thailandensis</name>
    <dbReference type="NCBI Taxonomy" id="393250"/>
    <lineage>
        <taxon>Bacteria</taxon>
        <taxon>Bacillati</taxon>
        <taxon>Bacillota</taxon>
        <taxon>Bacilli</taxon>
        <taxon>Bacillales</taxon>
        <taxon>Paenibacillaceae</taxon>
        <taxon>Paenibacillus</taxon>
    </lineage>
</organism>
<dbReference type="Proteomes" id="UP001597493">
    <property type="component" value="Unassembled WGS sequence"/>
</dbReference>
<dbReference type="InterPro" id="IPR021146">
    <property type="entry name" value="Phage_gp6-like_head-tail"/>
</dbReference>
<evidence type="ECO:0000313" key="1">
    <source>
        <dbReference type="EMBL" id="MFD2659450.1"/>
    </source>
</evidence>
<proteinExistence type="predicted"/>